<feature type="site" description="Transition state stabilizer" evidence="9">
    <location>
        <position position="94"/>
    </location>
</feature>
<evidence type="ECO:0000256" key="11">
    <source>
        <dbReference type="SAM" id="SignalP"/>
    </source>
</evidence>
<feature type="binding site" evidence="9">
    <location>
        <position position="139"/>
    </location>
    <ligand>
        <name>Zn(2+)</name>
        <dbReference type="ChEBI" id="CHEBI:29105"/>
        <note>catalytic</note>
    </ligand>
</feature>
<keyword evidence="4 9" id="KW-0378">Hydrolase</keyword>
<feature type="chain" id="PRO_5045851011" description="D-alanyl-D-alanine dipeptidase" evidence="11">
    <location>
        <begin position="20"/>
        <end position="225"/>
    </location>
</feature>
<reference evidence="13" key="1">
    <citation type="journal article" date="2019" name="Int. J. Syst. Evol. Microbiol.">
        <title>The Global Catalogue of Microorganisms (GCM) 10K type strain sequencing project: providing services to taxonomists for standard genome sequencing and annotation.</title>
        <authorList>
            <consortium name="The Broad Institute Genomics Platform"/>
            <consortium name="The Broad Institute Genome Sequencing Center for Infectious Disease"/>
            <person name="Wu L."/>
            <person name="Ma J."/>
        </authorList>
    </citation>
    <scope>NUCLEOTIDE SEQUENCE [LARGE SCALE GENOMIC DNA]</scope>
    <source>
        <strain evidence="13">CCUG 64793</strain>
    </source>
</reference>
<evidence type="ECO:0000256" key="3">
    <source>
        <dbReference type="ARBA" id="ARBA00022723"/>
    </source>
</evidence>
<feature type="binding site" evidence="9">
    <location>
        <position position="146"/>
    </location>
    <ligand>
        <name>Zn(2+)</name>
        <dbReference type="ChEBI" id="CHEBI:29105"/>
        <note>catalytic</note>
    </ligand>
</feature>
<keyword evidence="5 9" id="KW-0862">Zinc</keyword>
<dbReference type="EC" id="3.4.13.22" evidence="9 10"/>
<comment type="similarity">
    <text evidence="9 10">Belongs to the peptidase M15D family.</text>
</comment>
<dbReference type="InterPro" id="IPR000755">
    <property type="entry name" value="A_A_dipeptidase"/>
</dbReference>
<evidence type="ECO:0000256" key="1">
    <source>
        <dbReference type="ARBA" id="ARBA00001362"/>
    </source>
</evidence>
<dbReference type="PIRSF" id="PIRSF026671">
    <property type="entry name" value="AA_dipeptidase"/>
    <property type="match status" value="1"/>
</dbReference>
<keyword evidence="6 9" id="KW-0224">Dipeptidase</keyword>
<evidence type="ECO:0000256" key="6">
    <source>
        <dbReference type="ARBA" id="ARBA00022997"/>
    </source>
</evidence>
<feature type="signal peptide" evidence="11">
    <location>
        <begin position="1"/>
        <end position="19"/>
    </location>
</feature>
<comment type="caution">
    <text evidence="12">The sequence shown here is derived from an EMBL/GenBank/DDBJ whole genome shotgun (WGS) entry which is preliminary data.</text>
</comment>
<keyword evidence="3 9" id="KW-0479">Metal-binding</keyword>
<sequence length="225" mass="25595">MKFLFSLCFLLLSLSPLKAQNSPLPEGFIHVKEAVPGVAYEIRYAGDHNFMGRPVTGYKKAEAILSEPAAQALCLVQKDLKKKGYGLKIFDAYRPQQAVDHFVSWASKPGDTLAKAEFYPDVAKNRLFQLGYIASRSGHSRGSTVDLTIIDLETGREIDMGSPYDFFGDISHHNTSKIGKKQKGNRELLKNAMMKQGFRPYSEEWWHYTLRNEPYPDTYFNFEVK</sequence>
<comment type="catalytic activity">
    <reaction evidence="1 9 10">
        <text>D-alanyl-D-alanine + H2O = 2 D-alanine</text>
        <dbReference type="Rhea" id="RHEA:20661"/>
        <dbReference type="ChEBI" id="CHEBI:15377"/>
        <dbReference type="ChEBI" id="CHEBI:57416"/>
        <dbReference type="ChEBI" id="CHEBI:57822"/>
        <dbReference type="EC" id="3.4.13.22"/>
    </reaction>
</comment>
<evidence type="ECO:0000256" key="4">
    <source>
        <dbReference type="ARBA" id="ARBA00022801"/>
    </source>
</evidence>
<evidence type="ECO:0000313" key="13">
    <source>
        <dbReference type="Proteomes" id="UP001597131"/>
    </source>
</evidence>
<proteinExistence type="inferred from homology"/>
<name>A0ABW3NQQ6_9FLAO</name>
<evidence type="ECO:0000256" key="7">
    <source>
        <dbReference type="ARBA" id="ARBA00023049"/>
    </source>
</evidence>
<evidence type="ECO:0000313" key="12">
    <source>
        <dbReference type="EMBL" id="MFD1095000.1"/>
    </source>
</evidence>
<dbReference type="Gene3D" id="3.30.1380.10">
    <property type="match status" value="1"/>
</dbReference>
<keyword evidence="8 10" id="KW-0961">Cell wall biogenesis/degradation</keyword>
<dbReference type="InterPro" id="IPR009045">
    <property type="entry name" value="Zn_M74/Hedgehog-like"/>
</dbReference>
<keyword evidence="11" id="KW-0732">Signal</keyword>
<evidence type="ECO:0000256" key="8">
    <source>
        <dbReference type="ARBA" id="ARBA00023316"/>
    </source>
</evidence>
<comment type="function">
    <text evidence="9 10">Catalyzes hydrolysis of the D-alanyl-D-alanine dipeptide.</text>
</comment>
<dbReference type="SUPFAM" id="SSF55166">
    <property type="entry name" value="Hedgehog/DD-peptidase"/>
    <property type="match status" value="1"/>
</dbReference>
<dbReference type="Pfam" id="PF01427">
    <property type="entry name" value="Peptidase_M15"/>
    <property type="match status" value="1"/>
</dbReference>
<feature type="active site" description="Proton donor/acceptor" evidence="9">
    <location>
        <position position="204"/>
    </location>
</feature>
<dbReference type="EMBL" id="JBHTLI010000001">
    <property type="protein sequence ID" value="MFD1095000.1"/>
    <property type="molecule type" value="Genomic_DNA"/>
</dbReference>
<dbReference type="RefSeq" id="WP_380743353.1">
    <property type="nucleotide sequence ID" value="NZ_JBHTLI010000001.1"/>
</dbReference>
<dbReference type="CDD" id="cd14817">
    <property type="entry name" value="D-Ala-D-Ala_dipeptidase_VanX"/>
    <property type="match status" value="1"/>
</dbReference>
<keyword evidence="13" id="KW-1185">Reference proteome</keyword>
<keyword evidence="7 9" id="KW-0482">Metalloprotease</keyword>
<organism evidence="12 13">
    <name type="scientific">Salegentibacter chungangensis</name>
    <dbReference type="NCBI Taxonomy" id="1335724"/>
    <lineage>
        <taxon>Bacteria</taxon>
        <taxon>Pseudomonadati</taxon>
        <taxon>Bacteroidota</taxon>
        <taxon>Flavobacteriia</taxon>
        <taxon>Flavobacteriales</taxon>
        <taxon>Flavobacteriaceae</taxon>
        <taxon>Salegentibacter</taxon>
    </lineage>
</organism>
<gene>
    <name evidence="12" type="ORF">ACFQ3Q_04505</name>
</gene>
<evidence type="ECO:0000256" key="10">
    <source>
        <dbReference type="PIRNR" id="PIRNR026671"/>
    </source>
</evidence>
<evidence type="ECO:0000256" key="9">
    <source>
        <dbReference type="HAMAP-Rule" id="MF_01924"/>
    </source>
</evidence>
<accession>A0ABW3NQQ6</accession>
<dbReference type="Proteomes" id="UP001597131">
    <property type="component" value="Unassembled WGS sequence"/>
</dbReference>
<dbReference type="PANTHER" id="PTHR43126">
    <property type="entry name" value="D-ALANYL-D-ALANINE DIPEPTIDASE"/>
    <property type="match status" value="1"/>
</dbReference>
<feature type="binding site" evidence="9">
    <location>
        <position position="207"/>
    </location>
    <ligand>
        <name>Zn(2+)</name>
        <dbReference type="ChEBI" id="CHEBI:29105"/>
        <note>catalytic</note>
    </ligand>
</feature>
<protein>
    <recommendedName>
        <fullName evidence="9 10">D-alanyl-D-alanine dipeptidase</fullName>
        <shortName evidence="9 10">D-Ala-D-Ala dipeptidase</shortName>
        <ecNumber evidence="9 10">3.4.13.22</ecNumber>
    </recommendedName>
</protein>
<dbReference type="PANTHER" id="PTHR43126:SF1">
    <property type="entry name" value="D-ALANYL-D-ALANINE DIPEPTIDASE"/>
    <property type="match status" value="1"/>
</dbReference>
<evidence type="ECO:0000256" key="2">
    <source>
        <dbReference type="ARBA" id="ARBA00022670"/>
    </source>
</evidence>
<comment type="cofactor">
    <cofactor evidence="9">
        <name>Zn(2+)</name>
        <dbReference type="ChEBI" id="CHEBI:29105"/>
    </cofactor>
    <text evidence="9">Binds 1 zinc ion per subunit.</text>
</comment>
<dbReference type="HAMAP" id="MF_01924">
    <property type="entry name" value="A_A_dipeptidase"/>
    <property type="match status" value="1"/>
</dbReference>
<keyword evidence="2 9" id="KW-0645">Protease</keyword>
<evidence type="ECO:0000256" key="5">
    <source>
        <dbReference type="ARBA" id="ARBA00022833"/>
    </source>
</evidence>